<comment type="cofactor">
    <cofactor evidence="9">
        <name>Zn(2+)</name>
        <dbReference type="ChEBI" id="CHEBI:29105"/>
    </cofactor>
    <text evidence="9">Binds 1 zinc ion.</text>
</comment>
<evidence type="ECO:0000256" key="1">
    <source>
        <dbReference type="ARBA" id="ARBA00010875"/>
    </source>
</evidence>
<comment type="function">
    <text evidence="9">Single strand-specific metallo-endoribonuclease involved in late-stage 70S ribosome quality control and in maturation of the 3' terminus of the 16S rRNA.</text>
</comment>
<comment type="subcellular location">
    <subcellularLocation>
        <location evidence="9">Cytoplasm</location>
    </subcellularLocation>
</comment>
<evidence type="ECO:0000256" key="5">
    <source>
        <dbReference type="ARBA" id="ARBA00022723"/>
    </source>
</evidence>
<dbReference type="SUPFAM" id="SSF55486">
    <property type="entry name" value="Metalloproteases ('zincins'), catalytic domain"/>
    <property type="match status" value="1"/>
</dbReference>
<name>A0A3M8B1A9_9BACL</name>
<evidence type="ECO:0000256" key="9">
    <source>
        <dbReference type="HAMAP-Rule" id="MF_00009"/>
    </source>
</evidence>
<dbReference type="GO" id="GO:0005737">
    <property type="term" value="C:cytoplasm"/>
    <property type="evidence" value="ECO:0007669"/>
    <property type="project" value="UniProtKB-SubCell"/>
</dbReference>
<dbReference type="GO" id="GO:0004222">
    <property type="term" value="F:metalloendopeptidase activity"/>
    <property type="evidence" value="ECO:0007669"/>
    <property type="project" value="InterPro"/>
</dbReference>
<evidence type="ECO:0000256" key="2">
    <source>
        <dbReference type="ARBA" id="ARBA00022517"/>
    </source>
</evidence>
<keyword evidence="13" id="KW-1185">Reference proteome</keyword>
<dbReference type="PROSITE" id="PS01306">
    <property type="entry name" value="UPF0054"/>
    <property type="match status" value="1"/>
</dbReference>
<evidence type="ECO:0000256" key="8">
    <source>
        <dbReference type="ARBA" id="ARBA00022833"/>
    </source>
</evidence>
<keyword evidence="6 9" id="KW-0255">Endonuclease</keyword>
<dbReference type="Pfam" id="PF02130">
    <property type="entry name" value="YbeY"/>
    <property type="match status" value="1"/>
</dbReference>
<dbReference type="GeneID" id="82812328"/>
<evidence type="ECO:0000256" key="4">
    <source>
        <dbReference type="ARBA" id="ARBA00022722"/>
    </source>
</evidence>
<dbReference type="GO" id="GO:0006364">
    <property type="term" value="P:rRNA processing"/>
    <property type="evidence" value="ECO:0007669"/>
    <property type="project" value="UniProtKB-UniRule"/>
</dbReference>
<keyword evidence="3 9" id="KW-0698">rRNA processing</keyword>
<dbReference type="Proteomes" id="UP000317180">
    <property type="component" value="Unassembled WGS sequence"/>
</dbReference>
<dbReference type="EMBL" id="RHHN01000025">
    <property type="protein sequence ID" value="RNB57244.1"/>
    <property type="molecule type" value="Genomic_DNA"/>
</dbReference>
<reference evidence="10 13" key="2">
    <citation type="submission" date="2019-06" db="EMBL/GenBank/DDBJ databases">
        <title>Whole genome shotgun sequence of Brevibacillus agri NBRC 15538.</title>
        <authorList>
            <person name="Hosoyama A."/>
            <person name="Uohara A."/>
            <person name="Ohji S."/>
            <person name="Ichikawa N."/>
        </authorList>
    </citation>
    <scope>NUCLEOTIDE SEQUENCE [LARGE SCALE GENOMIC DNA]</scope>
    <source>
        <strain evidence="10 13">NBRC 15538</strain>
    </source>
</reference>
<accession>A0A3M8B1A9</accession>
<evidence type="ECO:0000313" key="12">
    <source>
        <dbReference type="Proteomes" id="UP000276178"/>
    </source>
</evidence>
<dbReference type="RefSeq" id="WP_005833060.1">
    <property type="nucleotide sequence ID" value="NZ_BJOD01000018.1"/>
</dbReference>
<dbReference type="EC" id="3.1.-.-" evidence="9"/>
<proteinExistence type="inferred from homology"/>
<dbReference type="PANTHER" id="PTHR46986">
    <property type="entry name" value="ENDORIBONUCLEASE YBEY, CHLOROPLASTIC"/>
    <property type="match status" value="1"/>
</dbReference>
<evidence type="ECO:0000313" key="10">
    <source>
        <dbReference type="EMBL" id="GED26002.1"/>
    </source>
</evidence>
<keyword evidence="9" id="KW-0963">Cytoplasm</keyword>
<dbReference type="InterPro" id="IPR002036">
    <property type="entry name" value="YbeY"/>
</dbReference>
<evidence type="ECO:0000313" key="11">
    <source>
        <dbReference type="EMBL" id="RNB57244.1"/>
    </source>
</evidence>
<dbReference type="AlphaFoldDB" id="A0A3M8B1A9"/>
<sequence>MLSVEILHEEIEPLDESLQKLLTDCLEACAKLEDVQGEVVVTLVTNERIHELNRDYRGVDRPTDVLSFAMNEPGEGEMEIFFDESEADEVPNMLGDIIISVQKAREQAEDYGHSFERELGFLAVHGFLHLLGYDHGTPEEEKEMFSRQEKVLEQIGLTR</sequence>
<keyword evidence="2 9" id="KW-0690">Ribosome biogenesis</keyword>
<evidence type="ECO:0000256" key="3">
    <source>
        <dbReference type="ARBA" id="ARBA00022552"/>
    </source>
</evidence>
<reference evidence="11 12" key="1">
    <citation type="submission" date="2018-10" db="EMBL/GenBank/DDBJ databases">
        <title>Phylogenomics of Brevibacillus.</title>
        <authorList>
            <person name="Dunlap C."/>
        </authorList>
    </citation>
    <scope>NUCLEOTIDE SEQUENCE [LARGE SCALE GENOMIC DNA]</scope>
    <source>
        <strain evidence="11 12">NRRL NRS 1219</strain>
    </source>
</reference>
<keyword evidence="4 9" id="KW-0540">Nuclease</keyword>
<dbReference type="Proteomes" id="UP000276178">
    <property type="component" value="Unassembled WGS sequence"/>
</dbReference>
<evidence type="ECO:0000256" key="6">
    <source>
        <dbReference type="ARBA" id="ARBA00022759"/>
    </source>
</evidence>
<comment type="caution">
    <text evidence="11">The sequence shown here is derived from an EMBL/GenBank/DDBJ whole genome shotgun (WGS) entry which is preliminary data.</text>
</comment>
<dbReference type="OrthoDB" id="9807740at2"/>
<dbReference type="GO" id="GO:0008270">
    <property type="term" value="F:zinc ion binding"/>
    <property type="evidence" value="ECO:0007669"/>
    <property type="project" value="UniProtKB-UniRule"/>
</dbReference>
<keyword evidence="5 9" id="KW-0479">Metal-binding</keyword>
<dbReference type="InterPro" id="IPR020549">
    <property type="entry name" value="YbeY_CS"/>
</dbReference>
<dbReference type="InterPro" id="IPR023091">
    <property type="entry name" value="MetalPrtase_cat_dom_sf_prd"/>
</dbReference>
<evidence type="ECO:0000256" key="7">
    <source>
        <dbReference type="ARBA" id="ARBA00022801"/>
    </source>
</evidence>
<organism evidence="11 12">
    <name type="scientific">Brevibacillus agri</name>
    <dbReference type="NCBI Taxonomy" id="51101"/>
    <lineage>
        <taxon>Bacteria</taxon>
        <taxon>Bacillati</taxon>
        <taxon>Bacillota</taxon>
        <taxon>Bacilli</taxon>
        <taxon>Bacillales</taxon>
        <taxon>Paenibacillaceae</taxon>
        <taxon>Brevibacillus</taxon>
    </lineage>
</organism>
<dbReference type="Gene3D" id="3.40.390.30">
    <property type="entry name" value="Metalloproteases ('zincins'), catalytic domain"/>
    <property type="match status" value="1"/>
</dbReference>
<dbReference type="EMBL" id="BJOD01000018">
    <property type="protein sequence ID" value="GED26002.1"/>
    <property type="molecule type" value="Genomic_DNA"/>
</dbReference>
<dbReference type="HAMAP" id="MF_00009">
    <property type="entry name" value="Endoribonucl_YbeY"/>
    <property type="match status" value="1"/>
</dbReference>
<feature type="binding site" evidence="9">
    <location>
        <position position="125"/>
    </location>
    <ligand>
        <name>Zn(2+)</name>
        <dbReference type="ChEBI" id="CHEBI:29105"/>
        <note>catalytic</note>
    </ligand>
</feature>
<gene>
    <name evidence="9 11" type="primary">ybeY</name>
    <name evidence="10" type="ORF">BAG01nite_21040</name>
    <name evidence="11" type="ORF">EB820_08145</name>
</gene>
<keyword evidence="7 9" id="KW-0378">Hydrolase</keyword>
<dbReference type="PANTHER" id="PTHR46986:SF1">
    <property type="entry name" value="ENDORIBONUCLEASE YBEY, CHLOROPLASTIC"/>
    <property type="match status" value="1"/>
</dbReference>
<protein>
    <recommendedName>
        <fullName evidence="9">Endoribonuclease YbeY</fullName>
        <ecNumber evidence="9">3.1.-.-</ecNumber>
    </recommendedName>
</protein>
<feature type="binding site" evidence="9">
    <location>
        <position position="129"/>
    </location>
    <ligand>
        <name>Zn(2+)</name>
        <dbReference type="ChEBI" id="CHEBI:29105"/>
        <note>catalytic</note>
    </ligand>
</feature>
<evidence type="ECO:0000313" key="13">
    <source>
        <dbReference type="Proteomes" id="UP000317180"/>
    </source>
</evidence>
<keyword evidence="8 9" id="KW-0862">Zinc</keyword>
<dbReference type="GO" id="GO:0004521">
    <property type="term" value="F:RNA endonuclease activity"/>
    <property type="evidence" value="ECO:0007669"/>
    <property type="project" value="UniProtKB-UniRule"/>
</dbReference>
<feature type="binding site" evidence="9">
    <location>
        <position position="135"/>
    </location>
    <ligand>
        <name>Zn(2+)</name>
        <dbReference type="ChEBI" id="CHEBI:29105"/>
        <note>catalytic</note>
    </ligand>
</feature>
<comment type="similarity">
    <text evidence="1 9">Belongs to the endoribonuclease YbeY family.</text>
</comment>
<dbReference type="NCBIfam" id="TIGR00043">
    <property type="entry name" value="rRNA maturation RNase YbeY"/>
    <property type="match status" value="1"/>
</dbReference>